<proteinExistence type="predicted"/>
<gene>
    <name evidence="1" type="ORF">NS334_00295</name>
</gene>
<accession>A0A147IA72</accession>
<organism evidence="1 2">
    <name type="scientific">Sphingomonas endophytica</name>
    <dbReference type="NCBI Taxonomy" id="869719"/>
    <lineage>
        <taxon>Bacteria</taxon>
        <taxon>Pseudomonadati</taxon>
        <taxon>Pseudomonadota</taxon>
        <taxon>Alphaproteobacteria</taxon>
        <taxon>Sphingomonadales</taxon>
        <taxon>Sphingomonadaceae</taxon>
        <taxon>Sphingomonas</taxon>
    </lineage>
</organism>
<dbReference type="PATRIC" id="fig|869719.3.peg.62"/>
<dbReference type="EMBL" id="LDTB01000001">
    <property type="protein sequence ID" value="KTT76695.1"/>
    <property type="molecule type" value="Genomic_DNA"/>
</dbReference>
<evidence type="ECO:0000313" key="1">
    <source>
        <dbReference type="EMBL" id="KTT76695.1"/>
    </source>
</evidence>
<comment type="caution">
    <text evidence="1">The sequence shown here is derived from an EMBL/GenBank/DDBJ whole genome shotgun (WGS) entry which is preliminary data.</text>
</comment>
<protein>
    <recommendedName>
        <fullName evidence="3">TonB C-terminal domain-containing protein</fullName>
    </recommendedName>
</protein>
<dbReference type="Proteomes" id="UP000074310">
    <property type="component" value="Unassembled WGS sequence"/>
</dbReference>
<evidence type="ECO:0000313" key="2">
    <source>
        <dbReference type="Proteomes" id="UP000074310"/>
    </source>
</evidence>
<sequence length="120" mass="13421">MMLPLLIVAMQASAVTPPAEWQTLPRLPLREAREQAPQIPDFVRDEVREGRCVLRDDMTMLDLAVLVSTQGQVRRIVPRAIGCPTVEQFAAGTVLRAARGNIIPPAVDTWFRWTVPLPRP</sequence>
<evidence type="ECO:0008006" key="3">
    <source>
        <dbReference type="Google" id="ProtNLM"/>
    </source>
</evidence>
<keyword evidence="2" id="KW-1185">Reference proteome</keyword>
<dbReference type="AlphaFoldDB" id="A0A147IA72"/>
<name>A0A147IA72_9SPHN</name>
<reference evidence="1 2" key="1">
    <citation type="journal article" date="2016" name="Front. Microbiol.">
        <title>Genomic Resource of Rice Seed Associated Bacteria.</title>
        <authorList>
            <person name="Midha S."/>
            <person name="Bansal K."/>
            <person name="Sharma S."/>
            <person name="Kumar N."/>
            <person name="Patil P.P."/>
            <person name="Chaudhry V."/>
            <person name="Patil P.B."/>
        </authorList>
    </citation>
    <scope>NUCLEOTIDE SEQUENCE [LARGE SCALE GENOMIC DNA]</scope>
    <source>
        <strain evidence="1 2">NS334</strain>
    </source>
</reference>